<feature type="transmembrane region" description="Helical" evidence="1">
    <location>
        <begin position="34"/>
        <end position="55"/>
    </location>
</feature>
<sequence>MEQHLINSSICLFSLWLTYKLLLENTSWHRFKRFYLLGSVVASAIVPLIVVRTIVIPVQIYQTPVIPEFEYVETTVAETGFQIDWMMVLMAIYIIGTLIMATRLALNLRNLRVQPTDEITEYKNYQLVLRSLIEVPHSFLNKIYASRKNYHAGRIPEVVLDHEKAHLDQKHSLDILFIEALIVLMWFNPLVYLLKYSVKLNHEFLADQAVIAAGANTHQYQETLLAFTAGKQQRALANTFNFPIIKKRFTIMKTQTNHTAGLLRSLAIIPVLALLVISCGQEETVMETDVIEEEKSEELDEKFIVIEAKANEGVVYVKGVDYKYVRDDAKINFYDSVGNKIDFENQGYTLIEIEEIDEEIIYEQIDITAKEIKEYDNLAQKHTAELEEKGNSIFLGKETTRMQALWHNMNTQQKAKAEPWPYVGVGDTEAGEIAAPPVPKKNDTMLSGMPLSNGAKIIYAPVSMPAYDFNANFYNQSDLAKLRKQYGQNLIAITGYTNYEGNRYEYAEDYKGGTYFNENMEMVDLEKKARGKIIRKTILPPPPPPPMPSNASIIKGLNNGSMKLFIKGNPASTSEAARLPESYKNNEMYMKRKNGVLNIYFEGELNDKAATEKISPQITTDKDKQTASIQNGSWKDVKYFLQSGTESTSESQANEDYQKRMAFLNLADKQLKPVNYTIDGRKVNQAQVKQLIASNNSVPFSLVTEKGDQHELAFKTSNERISATELQKMYSRLFETVDLNKNRKQFVLVSSNATTRPQQDTLYTITDKATNEKMDVRFVRTEDPYSFYELNGDRGDGTFIHNGVKYKYNMPTDLSLELFDEDGKKLTSDQIKKLKLVLTPIWNSKSEEKVLKNDPVVRQYFENGNAVFFHRDGYTNDYAEMIAYDFGDTYIHKFLEHGKLRIDLIPYSWKKTNPTLIDFFKRDNI</sequence>
<accession>A0A3S9MUK3</accession>
<keyword evidence="1" id="KW-1133">Transmembrane helix</keyword>
<evidence type="ECO:0000313" key="3">
    <source>
        <dbReference type="EMBL" id="AZQ42851.1"/>
    </source>
</evidence>
<dbReference type="KEGG" id="noj:EJ995_00845"/>
<dbReference type="EMBL" id="CP034549">
    <property type="protein sequence ID" value="AZQ42851.1"/>
    <property type="molecule type" value="Genomic_DNA"/>
</dbReference>
<keyword evidence="4" id="KW-1185">Reference proteome</keyword>
<dbReference type="InterPro" id="IPR052173">
    <property type="entry name" value="Beta-lactam_resp_regulator"/>
</dbReference>
<dbReference type="OrthoDB" id="1522859at2"/>
<name>A0A3S9MUK3_9FLAO</name>
<evidence type="ECO:0000256" key="1">
    <source>
        <dbReference type="SAM" id="Phobius"/>
    </source>
</evidence>
<dbReference type="Pfam" id="PF05569">
    <property type="entry name" value="Peptidase_M56"/>
    <property type="match status" value="1"/>
</dbReference>
<reference evidence="3 4" key="1">
    <citation type="submission" date="2018-12" db="EMBL/GenBank/DDBJ databases">
        <title>Complete genome of Nonlabens sp. MJ115.</title>
        <authorList>
            <person name="Choi H.S."/>
            <person name="Jung J."/>
        </authorList>
    </citation>
    <scope>NUCLEOTIDE SEQUENCE [LARGE SCALE GENOMIC DNA]</scope>
    <source>
        <strain evidence="3 4">MJ115</strain>
    </source>
</reference>
<feature type="transmembrane region" description="Helical" evidence="1">
    <location>
        <begin position="85"/>
        <end position="106"/>
    </location>
</feature>
<evidence type="ECO:0000313" key="4">
    <source>
        <dbReference type="Proteomes" id="UP000279600"/>
    </source>
</evidence>
<evidence type="ECO:0000259" key="2">
    <source>
        <dbReference type="Pfam" id="PF05569"/>
    </source>
</evidence>
<dbReference type="PANTHER" id="PTHR34978:SF3">
    <property type="entry name" value="SLR0241 PROTEIN"/>
    <property type="match status" value="1"/>
</dbReference>
<keyword evidence="1" id="KW-0472">Membrane</keyword>
<organism evidence="3 4">
    <name type="scientific">Nonlabens ponticola</name>
    <dbReference type="NCBI Taxonomy" id="2496866"/>
    <lineage>
        <taxon>Bacteria</taxon>
        <taxon>Pseudomonadati</taxon>
        <taxon>Bacteroidota</taxon>
        <taxon>Flavobacteriia</taxon>
        <taxon>Flavobacteriales</taxon>
        <taxon>Flavobacteriaceae</taxon>
        <taxon>Nonlabens</taxon>
    </lineage>
</organism>
<dbReference type="InterPro" id="IPR008756">
    <property type="entry name" value="Peptidase_M56"/>
</dbReference>
<dbReference type="CDD" id="cd07341">
    <property type="entry name" value="M56_BlaR1_MecR1_like"/>
    <property type="match status" value="1"/>
</dbReference>
<dbReference type="AlphaFoldDB" id="A0A3S9MUK3"/>
<proteinExistence type="predicted"/>
<protein>
    <submittedName>
        <fullName evidence="3">M56 family metallopeptidase</fullName>
    </submittedName>
</protein>
<feature type="transmembrane region" description="Helical" evidence="1">
    <location>
        <begin position="173"/>
        <end position="194"/>
    </location>
</feature>
<dbReference type="Proteomes" id="UP000279600">
    <property type="component" value="Chromosome"/>
</dbReference>
<dbReference type="PANTHER" id="PTHR34978">
    <property type="entry name" value="POSSIBLE SENSOR-TRANSDUCER PROTEIN BLAR"/>
    <property type="match status" value="1"/>
</dbReference>
<keyword evidence="1" id="KW-0812">Transmembrane</keyword>
<gene>
    <name evidence="3" type="ORF">EJ995_00845</name>
</gene>
<dbReference type="RefSeq" id="WP_126444689.1">
    <property type="nucleotide sequence ID" value="NZ_CP034549.1"/>
</dbReference>
<feature type="domain" description="Peptidase M56" evidence="2">
    <location>
        <begin position="77"/>
        <end position="249"/>
    </location>
</feature>